<keyword evidence="2" id="KW-0436">Ligase</keyword>
<name>A0ABR6WH60_9FIRM</name>
<evidence type="ECO:0000256" key="5">
    <source>
        <dbReference type="ARBA" id="ARBA00048819"/>
    </source>
</evidence>
<dbReference type="RefSeq" id="WP_148602492.1">
    <property type="nucleotide sequence ID" value="NZ_RXYB01000003.1"/>
</dbReference>
<evidence type="ECO:0000313" key="6">
    <source>
        <dbReference type="EMBL" id="MBC3795800.1"/>
    </source>
</evidence>
<evidence type="ECO:0000256" key="3">
    <source>
        <dbReference type="ARBA" id="ARBA00022741"/>
    </source>
</evidence>
<dbReference type="Proteomes" id="UP000653358">
    <property type="component" value="Unassembled WGS sequence"/>
</dbReference>
<dbReference type="InterPro" id="IPR006336">
    <property type="entry name" value="GCS2"/>
</dbReference>
<keyword evidence="4" id="KW-0067">ATP-binding</keyword>
<sequence length="460" mass="53622">MNENIVLETLYEKYISPTKKKRDKYIGIEIEIPIVNLDGEPVDFSVVHRLTDAFAFQFGMEPIGVDDDGYVYSLQNHHNGDNFSYDCSYNNLELSMGKEQNLNLLYERFKTYYLFINDFMNPYNYTLTGMGINPYRKTNFNVPIPNERYRMLFHHLESYKDYIHPHFFHSYPDYGMFSSASQVQIDVDHADLLDTINAFSKLEPIKALLFSNSVMPEDENKTLCVRDMFWEKSMHGVNPKNIGMFDRELTSEEDLFDYIKETSLYCIMREGKYINFTPIPLLEYFNRAQITGEFWNGETYEKITFQPQIEDLQYHRTFKFEDLTFRGTIEFRSCCCQPIADSMTVGAFHIGLIAMLDQLKALLDSDHVLYGHGLATTELRQAFCRGEVPAFINEDDLQSLVLSILDLAHEGLEKRGLKESHFLEPLYDRARRRSNPAIDYLNALANHVPVQELVLQYAAI</sequence>
<comment type="catalytic activity">
    <reaction evidence="5">
        <text>L-cysteine + L-glutamate + ATP = gamma-L-glutamyl-L-cysteine + ADP + phosphate + H(+)</text>
        <dbReference type="Rhea" id="RHEA:13285"/>
        <dbReference type="ChEBI" id="CHEBI:15378"/>
        <dbReference type="ChEBI" id="CHEBI:29985"/>
        <dbReference type="ChEBI" id="CHEBI:30616"/>
        <dbReference type="ChEBI" id="CHEBI:35235"/>
        <dbReference type="ChEBI" id="CHEBI:43474"/>
        <dbReference type="ChEBI" id="CHEBI:58173"/>
        <dbReference type="ChEBI" id="CHEBI:456216"/>
        <dbReference type="EC" id="6.3.2.2"/>
    </reaction>
</comment>
<evidence type="ECO:0000256" key="1">
    <source>
        <dbReference type="ARBA" id="ARBA00012220"/>
    </source>
</evidence>
<organism evidence="6 7">
    <name type="scientific">Acetobacterium tundrae</name>
    <dbReference type="NCBI Taxonomy" id="132932"/>
    <lineage>
        <taxon>Bacteria</taxon>
        <taxon>Bacillati</taxon>
        <taxon>Bacillota</taxon>
        <taxon>Clostridia</taxon>
        <taxon>Eubacteriales</taxon>
        <taxon>Eubacteriaceae</taxon>
        <taxon>Acetobacterium</taxon>
    </lineage>
</organism>
<proteinExistence type="predicted"/>
<keyword evidence="7" id="KW-1185">Reference proteome</keyword>
<dbReference type="EMBL" id="WJBB01000002">
    <property type="protein sequence ID" value="MBC3795800.1"/>
    <property type="molecule type" value="Genomic_DNA"/>
</dbReference>
<evidence type="ECO:0000256" key="2">
    <source>
        <dbReference type="ARBA" id="ARBA00022598"/>
    </source>
</evidence>
<protein>
    <recommendedName>
        <fullName evidence="1">glutamate--cysteine ligase</fullName>
        <ecNumber evidence="1">6.3.2.2</ecNumber>
    </recommendedName>
</protein>
<dbReference type="PANTHER" id="PTHR34378:SF1">
    <property type="entry name" value="GLUTAMATE--CYSTEINE LIGASE, CHLOROPLASTIC"/>
    <property type="match status" value="1"/>
</dbReference>
<dbReference type="InterPro" id="IPR035434">
    <property type="entry name" value="GCL_bact_plant"/>
</dbReference>
<keyword evidence="3" id="KW-0547">Nucleotide-binding</keyword>
<comment type="caution">
    <text evidence="6">The sequence shown here is derived from an EMBL/GenBank/DDBJ whole genome shotgun (WGS) entry which is preliminary data.</text>
</comment>
<gene>
    <name evidence="6" type="ORF">GH807_01870</name>
</gene>
<evidence type="ECO:0000313" key="7">
    <source>
        <dbReference type="Proteomes" id="UP000653358"/>
    </source>
</evidence>
<evidence type="ECO:0000256" key="4">
    <source>
        <dbReference type="ARBA" id="ARBA00022840"/>
    </source>
</evidence>
<reference evidence="6 7" key="1">
    <citation type="journal article" date="2020" name="mSystems">
        <title>Defining Genomic and Predicted Metabolic Features of the Acetobacterium Genus.</title>
        <authorList>
            <person name="Ross D.E."/>
            <person name="Marshall C.W."/>
            <person name="Gulliver D."/>
            <person name="May H.D."/>
            <person name="Norman R.S."/>
        </authorList>
    </citation>
    <scope>NUCLEOTIDE SEQUENCE [LARGE SCALE GENOMIC DNA]</scope>
    <source>
        <strain evidence="6 7">DSM 9173</strain>
    </source>
</reference>
<dbReference type="PANTHER" id="PTHR34378">
    <property type="entry name" value="GLUTAMATE--CYSTEINE LIGASE, CHLOROPLASTIC"/>
    <property type="match status" value="1"/>
</dbReference>
<dbReference type="InterPro" id="IPR014746">
    <property type="entry name" value="Gln_synth/guanido_kin_cat_dom"/>
</dbReference>
<dbReference type="Gene3D" id="3.30.590.20">
    <property type="match status" value="1"/>
</dbReference>
<dbReference type="SUPFAM" id="SSF55931">
    <property type="entry name" value="Glutamine synthetase/guanido kinase"/>
    <property type="match status" value="1"/>
</dbReference>
<dbReference type="EC" id="6.3.2.2" evidence="1"/>
<accession>A0ABR6WH60</accession>
<dbReference type="Pfam" id="PF04107">
    <property type="entry name" value="GCS2"/>
    <property type="match status" value="1"/>
</dbReference>